<accession>A0ABS9M9X6</accession>
<evidence type="ECO:0000313" key="1">
    <source>
        <dbReference type="EMBL" id="MCG4527271.1"/>
    </source>
</evidence>
<dbReference type="RefSeq" id="WP_238074029.1">
    <property type="nucleotide sequence ID" value="NZ_JAKNJB010000013.1"/>
</dbReference>
<sequence length="311" mass="34082">MTELCEHGNDPATCEQCQAAAQQQAAQKLYEQFMACETYEEAVALAEEVGEETGMAMLESLSEEQRTSLDDYITVLYEAYLEALAEGEETPAVNYDEVASFRNLPSRTVSPLHRAAAKAKRWTADRGTDGLVLNKKAEANDNGGYTITLEAYTTGTVTTSSSVKPCDIVLVLDRSTSMDKSFSSGSTEYEEVYEGELSRNETYYIKSGSRYISVEWCSTCQRWTNGCWGLLTHHAGTKYTPKTSQEDLSSGHVQFYTQKNVSAMSRMDALKQAATGFVNTVAEKGGTTGLQSSALAKMPIMKQALAPVIPF</sequence>
<protein>
    <recommendedName>
        <fullName evidence="3">VWA domain-containing protein</fullName>
    </recommendedName>
</protein>
<organism evidence="1 2">
    <name type="scientific">Intestinimonas massiliensis</name>
    <name type="common">ex Afouda et al. 2020</name>
    <dbReference type="NCBI Taxonomy" id="1673721"/>
    <lineage>
        <taxon>Bacteria</taxon>
        <taxon>Bacillati</taxon>
        <taxon>Bacillota</taxon>
        <taxon>Clostridia</taxon>
        <taxon>Eubacteriales</taxon>
        <taxon>Intestinimonas</taxon>
    </lineage>
</organism>
<evidence type="ECO:0008006" key="3">
    <source>
        <dbReference type="Google" id="ProtNLM"/>
    </source>
</evidence>
<dbReference type="EMBL" id="JAKNJB010000013">
    <property type="protein sequence ID" value="MCG4527271.1"/>
    <property type="molecule type" value="Genomic_DNA"/>
</dbReference>
<reference evidence="1 2" key="1">
    <citation type="submission" date="2022-01" db="EMBL/GenBank/DDBJ databases">
        <title>Collection of gut derived symbiotic bacterial strains cultured from healthy donors.</title>
        <authorList>
            <person name="Lin H."/>
            <person name="Kohout C."/>
            <person name="Waligurski E."/>
            <person name="Pamer E.G."/>
        </authorList>
    </citation>
    <scope>NUCLEOTIDE SEQUENCE [LARGE SCALE GENOMIC DNA]</scope>
    <source>
        <strain evidence="1 2">DFI.3.7</strain>
    </source>
</reference>
<gene>
    <name evidence="1" type="ORF">L0P79_09290</name>
</gene>
<proteinExistence type="predicted"/>
<comment type="caution">
    <text evidence="1">The sequence shown here is derived from an EMBL/GenBank/DDBJ whole genome shotgun (WGS) entry which is preliminary data.</text>
</comment>
<name>A0ABS9M9X6_9FIRM</name>
<dbReference type="Proteomes" id="UP001200313">
    <property type="component" value="Unassembled WGS sequence"/>
</dbReference>
<evidence type="ECO:0000313" key="2">
    <source>
        <dbReference type="Proteomes" id="UP001200313"/>
    </source>
</evidence>
<keyword evidence="2" id="KW-1185">Reference proteome</keyword>